<reference evidence="1" key="1">
    <citation type="submission" date="2022-06" db="EMBL/GenBank/DDBJ databases">
        <authorList>
            <person name="Legras J.-L."/>
            <person name="Devillers H."/>
            <person name="Grondin C."/>
        </authorList>
    </citation>
    <scope>NUCLEOTIDE SEQUENCE</scope>
    <source>
        <strain evidence="1">CLIB 1444</strain>
    </source>
</reference>
<proteinExistence type="predicted"/>
<evidence type="ECO:0000313" key="2">
    <source>
        <dbReference type="Proteomes" id="UP001152531"/>
    </source>
</evidence>
<sequence>MLWWNNTKETEEIEKELPEDLKEFFKDNNPDSKQANKYEISPHEKLVNKKLSSIKEPYSYEFEVYKKKNDLRNVSMINCSELQLKVIDCFKKMDFSNLDGCQKQVKQNKKCMEIQKDAFKKLYYEDCYNITHCDKIRFLVDHLFTKNFGQYGEKMDDENLIKFNNDLDKSFTKIWK</sequence>
<accession>A0ACA9YES6</accession>
<evidence type="ECO:0000313" key="1">
    <source>
        <dbReference type="EMBL" id="CAH6723535.1"/>
    </source>
</evidence>
<comment type="caution">
    <text evidence="1">The sequence shown here is derived from an EMBL/GenBank/DDBJ whole genome shotgun (WGS) entry which is preliminary data.</text>
</comment>
<dbReference type="Proteomes" id="UP001152531">
    <property type="component" value="Unassembled WGS sequence"/>
</dbReference>
<gene>
    <name evidence="1" type="ORF">CLIB1444_16S00980</name>
</gene>
<dbReference type="EMBL" id="CALSDN010000016">
    <property type="protein sequence ID" value="CAH6723535.1"/>
    <property type="molecule type" value="Genomic_DNA"/>
</dbReference>
<protein>
    <submittedName>
        <fullName evidence="1">Uncharacterized protein</fullName>
    </submittedName>
</protein>
<keyword evidence="2" id="KW-1185">Reference proteome</keyword>
<name>A0ACA9YES6_9ASCO</name>
<organism evidence="1 2">
    <name type="scientific">[Candida] jaroonii</name>
    <dbReference type="NCBI Taxonomy" id="467808"/>
    <lineage>
        <taxon>Eukaryota</taxon>
        <taxon>Fungi</taxon>
        <taxon>Dikarya</taxon>
        <taxon>Ascomycota</taxon>
        <taxon>Saccharomycotina</taxon>
        <taxon>Pichiomycetes</taxon>
        <taxon>Debaryomycetaceae</taxon>
        <taxon>Yamadazyma</taxon>
    </lineage>
</organism>